<name>A0A176S740_9GAMM</name>
<evidence type="ECO:0000313" key="1">
    <source>
        <dbReference type="EMBL" id="OAD23942.1"/>
    </source>
</evidence>
<dbReference type="AlphaFoldDB" id="A0A176S740"/>
<gene>
    <name evidence="1" type="ORF">THIOM_000209</name>
</gene>
<reference evidence="1 2" key="1">
    <citation type="submission" date="2016-05" db="EMBL/GenBank/DDBJ databases">
        <title>Single-cell genome of chain-forming Candidatus Thiomargarita nelsonii and comparison to other large sulfur-oxidizing bacteria.</title>
        <authorList>
            <person name="Winkel M."/>
            <person name="Salman V."/>
            <person name="Woyke T."/>
            <person name="Schulz-Vogt H."/>
            <person name="Richter M."/>
            <person name="Flood B."/>
            <person name="Bailey J."/>
            <person name="Amann R."/>
            <person name="Mussmann M."/>
        </authorList>
    </citation>
    <scope>NUCLEOTIDE SEQUENCE [LARGE SCALE GENOMIC DNA]</scope>
    <source>
        <strain evidence="1 2">THI036</strain>
    </source>
</reference>
<dbReference type="Gene3D" id="2.60.40.10">
    <property type="entry name" value="Immunoglobulins"/>
    <property type="match status" value="1"/>
</dbReference>
<evidence type="ECO:0000313" key="2">
    <source>
        <dbReference type="Proteomes" id="UP000076962"/>
    </source>
</evidence>
<comment type="caution">
    <text evidence="1">The sequence shown here is derived from an EMBL/GenBank/DDBJ whole genome shotgun (WGS) entry which is preliminary data.</text>
</comment>
<keyword evidence="2" id="KW-1185">Reference proteome</keyword>
<protein>
    <submittedName>
        <fullName evidence="1">Secreted protein</fullName>
    </submittedName>
</protein>
<organism evidence="1 2">
    <name type="scientific">Candidatus Thiomargarita nelsonii</name>
    <dbReference type="NCBI Taxonomy" id="1003181"/>
    <lineage>
        <taxon>Bacteria</taxon>
        <taxon>Pseudomonadati</taxon>
        <taxon>Pseudomonadota</taxon>
        <taxon>Gammaproteobacteria</taxon>
        <taxon>Thiotrichales</taxon>
        <taxon>Thiotrichaceae</taxon>
        <taxon>Thiomargarita</taxon>
    </lineage>
</organism>
<feature type="non-terminal residue" evidence="1">
    <location>
        <position position="427"/>
    </location>
</feature>
<dbReference type="EMBL" id="LUTY01000085">
    <property type="protein sequence ID" value="OAD23942.1"/>
    <property type="molecule type" value="Genomic_DNA"/>
</dbReference>
<accession>A0A176S740</accession>
<proteinExistence type="predicted"/>
<dbReference type="Proteomes" id="UP000076962">
    <property type="component" value="Unassembled WGS sequence"/>
</dbReference>
<dbReference type="InterPro" id="IPR013783">
    <property type="entry name" value="Ig-like_fold"/>
</dbReference>
<sequence length="427" mass="46870">MFSRLISNLLIRRAMLAPLIALLVGWSFLCVFPKAGAETTLVPETAWTGYFRHNAIGADLSGTPYIFSEGNLYKKTPSGWVYNSVLPAAGFYPSVLVDNLNTIHTFYHKHFTSNDYHLYHAECDPTLPNGASCSTAEDIVTNSSAYEFGHAIHNSVMEDIDGNLHLVYGFFSGYWGLFYTKRTGGIWSTPTRVHPGTPNEGYMLIDDVSLQLDADGRTLHAAFNNRSDFQVPFGLYYGTKAISGNWIVEPVIQDSFVWQLSLVLDGNTPRIVYSWQNTSTGQYELKLATRGSDGVWTHEVLFTNATGGIQSIDAENVNGTLHVIFSHGSGSSDDFRPVYVTKELPTGVPSSQRISDSGLTETAFVSMASDSSAIHISYNHNRDVLKYLRISLVTNQAPVANAGSDQTVDEGQQFVTLDGSASSDPEN</sequence>